<reference evidence="1" key="1">
    <citation type="submission" date="2020-08" db="EMBL/GenBank/DDBJ databases">
        <title>A bifunctional nitrone conjugated secondary metabolite targeting the ribosome.</title>
        <authorList>
            <person name="Limbrick E.M."/>
            <person name="Graf M."/>
            <person name="Derewacz D.K."/>
            <person name="Nguyen F."/>
            <person name="Spraggins J.M."/>
            <person name="Wieland M."/>
            <person name="Ynigez-Gutierrez A.E."/>
            <person name="Reisman B.J."/>
            <person name="Zinshteyn B."/>
            <person name="McCulloch K."/>
            <person name="Iverson T.M."/>
            <person name="Green R."/>
            <person name="Wilson D.N."/>
            <person name="Bachmann B.O."/>
        </authorList>
    </citation>
    <scope>NUCLEOTIDE SEQUENCE</scope>
    <source>
        <strain evidence="1">Africana</strain>
    </source>
</reference>
<sequence>MAGTDFFASKKAAAVFKHGILSRYPVVFASKTGKSVEGNRVVFLDGYAGRGEYDDGQPGSPLLLSRCAEFVKGYRNVLGFFVEQNPDHFANLERVLDEKGGDAERILRPGSVDEHLPEVLRRAQGASLFAFLDPFGPALDFDVLKAALLGRPSWPPTEVLLHFSVLSVARMGRAVHAARSKRGELSPADQKTADRLDRFLGGDWWQERFAGVRDEGDEQRATEIALEVCDTYEKLLTTGTRYRAVKMPVRPRPDLLPKYVLALFTASNEGAWHFADSLGKAGVEWSVAWQTDLLRKGERYGQGSLFGDDELPTPESHSSSHGIEWTRIIAGNLERLLNELGTFCPADHVPEVYGTTLGQASTPHVRAAVKLLSGTTVANTGKGDFWKERLRRP</sequence>
<dbReference type="EMBL" id="CP058905">
    <property type="protein sequence ID" value="QLK01684.1"/>
    <property type="molecule type" value="Genomic_DNA"/>
</dbReference>
<name>A0A7D6GC01_9ACTN</name>
<proteinExistence type="predicted"/>
<dbReference type="NCBIfam" id="TIGR04474">
    <property type="entry name" value="tcm_partner"/>
    <property type="match status" value="1"/>
</dbReference>
<evidence type="ECO:0000313" key="1">
    <source>
        <dbReference type="EMBL" id="QLK01684.1"/>
    </source>
</evidence>
<dbReference type="InterPro" id="IPR031009">
    <property type="entry name" value="Tcm_partner"/>
</dbReference>
<organism evidence="1">
    <name type="scientific">Micromonospora carbonacea</name>
    <dbReference type="NCBI Taxonomy" id="47853"/>
    <lineage>
        <taxon>Bacteria</taxon>
        <taxon>Bacillati</taxon>
        <taxon>Actinomycetota</taxon>
        <taxon>Actinomycetes</taxon>
        <taxon>Micromonosporales</taxon>
        <taxon>Micromonosporaceae</taxon>
        <taxon>Micromonospora</taxon>
    </lineage>
</organism>
<dbReference type="AlphaFoldDB" id="A0A7D6GC01"/>
<gene>
    <name evidence="1" type="primary">tcmP</name>
    <name evidence="1" type="ORF">HZU44_25395</name>
</gene>
<protein>
    <submittedName>
        <fullName evidence="1">Three-Cys-motif partner protein TcmP</fullName>
    </submittedName>
</protein>
<accession>A0A7D6GC01</accession>